<name>A0A069RGR4_PEPLI</name>
<evidence type="ECO:0000313" key="1">
    <source>
        <dbReference type="EMBL" id="KDR95983.1"/>
    </source>
</evidence>
<gene>
    <name evidence="1" type="ORF">CLIT_8c01520</name>
</gene>
<evidence type="ECO:0000313" key="2">
    <source>
        <dbReference type="Proteomes" id="UP000027946"/>
    </source>
</evidence>
<proteinExistence type="predicted"/>
<accession>A0A069RGR4</accession>
<dbReference type="EMBL" id="JJMM01000008">
    <property type="protein sequence ID" value="KDR95983.1"/>
    <property type="molecule type" value="Genomic_DNA"/>
</dbReference>
<comment type="caution">
    <text evidence="1">The sequence shown here is derived from an EMBL/GenBank/DDBJ whole genome shotgun (WGS) entry which is preliminary data.</text>
</comment>
<sequence>MSTGTIRTAMERASAEIYLKDIYIKGEIYDFPITRI</sequence>
<keyword evidence="2" id="KW-1185">Reference proteome</keyword>
<reference evidence="1 2" key="1">
    <citation type="submission" date="2014-03" db="EMBL/GenBank/DDBJ databases">
        <title>Genome sequence of Clostridium litorale W6, DSM 5388.</title>
        <authorList>
            <person name="Poehlein A."/>
            <person name="Jagirdar A."/>
            <person name="Khonsari B."/>
            <person name="Chibani C.M."/>
            <person name="Gutierrez Gutierrez D.A."/>
            <person name="Davydova E."/>
            <person name="Alghaithi H.S."/>
            <person name="Nair K.P."/>
            <person name="Dhamotharan K."/>
            <person name="Chandran L."/>
            <person name="G W."/>
            <person name="Daniel R."/>
        </authorList>
    </citation>
    <scope>NUCLEOTIDE SEQUENCE [LARGE SCALE GENOMIC DNA]</scope>
    <source>
        <strain evidence="1 2">W6</strain>
    </source>
</reference>
<dbReference type="Proteomes" id="UP000027946">
    <property type="component" value="Unassembled WGS sequence"/>
</dbReference>
<protein>
    <submittedName>
        <fullName evidence="1">Uncharacterized protein</fullName>
    </submittedName>
</protein>
<dbReference type="AlphaFoldDB" id="A0A069RGR4"/>
<organism evidence="1 2">
    <name type="scientific">Peptoclostridium litorale DSM 5388</name>
    <dbReference type="NCBI Taxonomy" id="1121324"/>
    <lineage>
        <taxon>Bacteria</taxon>
        <taxon>Bacillati</taxon>
        <taxon>Bacillota</taxon>
        <taxon>Clostridia</taxon>
        <taxon>Peptostreptococcales</taxon>
        <taxon>Peptoclostridiaceae</taxon>
        <taxon>Peptoclostridium</taxon>
    </lineage>
</organism>